<dbReference type="PANTHER" id="PTHR40841">
    <property type="entry name" value="SIDEROPHORE TRIACETYLFUSARININE C ESTERASE"/>
    <property type="match status" value="1"/>
</dbReference>
<comment type="caution">
    <text evidence="4">The sequence shown here is derived from an EMBL/GenBank/DDBJ whole genome shotgun (WGS) entry which is preliminary data.</text>
</comment>
<accession>A0A1G1TLF6</accession>
<evidence type="ECO:0000313" key="4">
    <source>
        <dbReference type="EMBL" id="OGX91707.1"/>
    </source>
</evidence>
<keyword evidence="2" id="KW-0378">Hydrolase</keyword>
<evidence type="ECO:0000256" key="3">
    <source>
        <dbReference type="SAM" id="SignalP"/>
    </source>
</evidence>
<dbReference type="Gene3D" id="3.40.50.1820">
    <property type="entry name" value="alpha/beta hydrolase"/>
    <property type="match status" value="1"/>
</dbReference>
<gene>
    <name evidence="4" type="ORF">BEN49_18820</name>
</gene>
<dbReference type="RefSeq" id="WP_070740686.1">
    <property type="nucleotide sequence ID" value="NZ_MDZA01000039.1"/>
</dbReference>
<protein>
    <submittedName>
        <fullName evidence="4">Esterase</fullName>
    </submittedName>
</protein>
<dbReference type="OrthoDB" id="9784036at2"/>
<evidence type="ECO:0000256" key="2">
    <source>
        <dbReference type="ARBA" id="ARBA00022801"/>
    </source>
</evidence>
<name>A0A1G1TLF6_9BACT</name>
<evidence type="ECO:0000313" key="5">
    <source>
        <dbReference type="Proteomes" id="UP000177506"/>
    </source>
</evidence>
<keyword evidence="3" id="KW-0732">Signal</keyword>
<feature type="signal peptide" evidence="3">
    <location>
        <begin position="1"/>
        <end position="25"/>
    </location>
</feature>
<organism evidence="4 5">
    <name type="scientific">Hymenobacter coccineus</name>
    <dbReference type="NCBI Taxonomy" id="1908235"/>
    <lineage>
        <taxon>Bacteria</taxon>
        <taxon>Pseudomonadati</taxon>
        <taxon>Bacteroidota</taxon>
        <taxon>Cytophagia</taxon>
        <taxon>Cytophagales</taxon>
        <taxon>Hymenobacteraceae</taxon>
        <taxon>Hymenobacter</taxon>
    </lineage>
</organism>
<dbReference type="PANTHER" id="PTHR40841:SF2">
    <property type="entry name" value="SIDEROPHORE-DEGRADING ESTERASE (EUROFUNG)"/>
    <property type="match status" value="1"/>
</dbReference>
<dbReference type="Proteomes" id="UP000177506">
    <property type="component" value="Unassembled WGS sequence"/>
</dbReference>
<evidence type="ECO:0000256" key="1">
    <source>
        <dbReference type="ARBA" id="ARBA00005622"/>
    </source>
</evidence>
<keyword evidence="5" id="KW-1185">Reference proteome</keyword>
<dbReference type="Pfam" id="PF00756">
    <property type="entry name" value="Esterase"/>
    <property type="match status" value="1"/>
</dbReference>
<dbReference type="GO" id="GO:0016788">
    <property type="term" value="F:hydrolase activity, acting on ester bonds"/>
    <property type="evidence" value="ECO:0007669"/>
    <property type="project" value="TreeGrafter"/>
</dbReference>
<dbReference type="InterPro" id="IPR000801">
    <property type="entry name" value="Esterase-like"/>
</dbReference>
<dbReference type="EMBL" id="MDZA01000039">
    <property type="protein sequence ID" value="OGX91707.1"/>
    <property type="molecule type" value="Genomic_DNA"/>
</dbReference>
<dbReference type="InterPro" id="IPR052558">
    <property type="entry name" value="Siderophore_Hydrolase_D"/>
</dbReference>
<dbReference type="SUPFAM" id="SSF53474">
    <property type="entry name" value="alpha/beta-Hydrolases"/>
    <property type="match status" value="1"/>
</dbReference>
<feature type="chain" id="PRO_5009579738" evidence="3">
    <location>
        <begin position="26"/>
        <end position="284"/>
    </location>
</feature>
<dbReference type="AlphaFoldDB" id="A0A1G1TLF6"/>
<comment type="similarity">
    <text evidence="1">Belongs to the esterase D family.</text>
</comment>
<sequence>MIVFRTVFRALLPCLFLLAARSVGAQNPAGPLAIGQTFTLASKVLGETRRINVYLPPGYADSAALRLPVLYMPDGGLQEDFLHVAGLVQVSVGNGTMRPFLLVGIENTARRRDLTGPTTNPDDKKIAPRVGGSAAFRQFIRTELMPDIKQRYRTTAETAIVGESLAGLFVVETLLLEPDLFDTYLAFDPSLWWNNAYLVQQAGPLLRAHPGPAKTLYLATSNEKQIVTDTQQFAKVLASPAGHGITWHYDPLPQETHGTIYHPAALKGCRLVFKPAPTKASGVH</sequence>
<dbReference type="InterPro" id="IPR029058">
    <property type="entry name" value="AB_hydrolase_fold"/>
</dbReference>
<proteinExistence type="inferred from homology"/>
<reference evidence="4 5" key="1">
    <citation type="submission" date="2016-08" db="EMBL/GenBank/DDBJ databases">
        <title>Hymenobacter coccineus sp. nov., Hymenobacter lapidarius sp. nov. and Hymenobacter glacialis sp. nov., isolated from Antarctic soil.</title>
        <authorList>
            <person name="Sedlacek I."/>
            <person name="Kralova S."/>
            <person name="Kyrova K."/>
            <person name="Maslanova I."/>
            <person name="Stankova E."/>
            <person name="Vrbovska V."/>
            <person name="Nemec M."/>
            <person name="Bartak M."/>
            <person name="Svec P."/>
            <person name="Busse H.-J."/>
            <person name="Pantucek R."/>
        </authorList>
    </citation>
    <scope>NUCLEOTIDE SEQUENCE [LARGE SCALE GENOMIC DNA]</scope>
    <source>
        <strain evidence="4 5">CCM 8649</strain>
    </source>
</reference>